<feature type="region of interest" description="Disordered" evidence="1">
    <location>
        <begin position="67"/>
        <end position="95"/>
    </location>
</feature>
<dbReference type="InterPro" id="IPR015943">
    <property type="entry name" value="WD40/YVTN_repeat-like_dom_sf"/>
</dbReference>
<dbReference type="GeneID" id="19401713"/>
<dbReference type="GO" id="GO:0005815">
    <property type="term" value="C:microtubule organizing center"/>
    <property type="evidence" value="ECO:0007669"/>
    <property type="project" value="TreeGrafter"/>
</dbReference>
<organism evidence="2 3">
    <name type="scientific">Exserohilum turcicum (strain 28A)</name>
    <name type="common">Northern leaf blight fungus</name>
    <name type="synonym">Setosphaeria turcica</name>
    <dbReference type="NCBI Taxonomy" id="671987"/>
    <lineage>
        <taxon>Eukaryota</taxon>
        <taxon>Fungi</taxon>
        <taxon>Dikarya</taxon>
        <taxon>Ascomycota</taxon>
        <taxon>Pezizomycotina</taxon>
        <taxon>Dothideomycetes</taxon>
        <taxon>Pleosporomycetidae</taxon>
        <taxon>Pleosporales</taxon>
        <taxon>Pleosporineae</taxon>
        <taxon>Pleosporaceae</taxon>
        <taxon>Exserohilum</taxon>
    </lineage>
</organism>
<dbReference type="AlphaFoldDB" id="R0JWI3"/>
<dbReference type="GO" id="GO:1990810">
    <property type="term" value="P:microtubule anchoring at mitotic spindle pole body"/>
    <property type="evidence" value="ECO:0007669"/>
    <property type="project" value="TreeGrafter"/>
</dbReference>
<keyword evidence="3" id="KW-1185">Reference proteome</keyword>
<dbReference type="eggNOG" id="KOG4497">
    <property type="taxonomic scope" value="Eukaryota"/>
</dbReference>
<name>R0JWI3_EXST2</name>
<accession>R0JWI3</accession>
<evidence type="ECO:0008006" key="4">
    <source>
        <dbReference type="Google" id="ProtNLM"/>
    </source>
</evidence>
<dbReference type="GO" id="GO:1990811">
    <property type="term" value="C:MWP complex"/>
    <property type="evidence" value="ECO:0007669"/>
    <property type="project" value="TreeGrafter"/>
</dbReference>
<dbReference type="Gene3D" id="2.130.10.10">
    <property type="entry name" value="YVTN repeat-like/Quinoprotein amine dehydrogenase"/>
    <property type="match status" value="2"/>
</dbReference>
<reference evidence="2 3" key="1">
    <citation type="journal article" date="2012" name="PLoS Pathog.">
        <title>Diverse lifestyles and strategies of plant pathogenesis encoded in the genomes of eighteen Dothideomycetes fungi.</title>
        <authorList>
            <person name="Ohm R.A."/>
            <person name="Feau N."/>
            <person name="Henrissat B."/>
            <person name="Schoch C.L."/>
            <person name="Horwitz B.A."/>
            <person name="Barry K.W."/>
            <person name="Condon B.J."/>
            <person name="Copeland A.C."/>
            <person name="Dhillon B."/>
            <person name="Glaser F."/>
            <person name="Hesse C.N."/>
            <person name="Kosti I."/>
            <person name="LaButti K."/>
            <person name="Lindquist E.A."/>
            <person name="Lucas S."/>
            <person name="Salamov A.A."/>
            <person name="Bradshaw R.E."/>
            <person name="Ciuffetti L."/>
            <person name="Hamelin R.C."/>
            <person name="Kema G.H.J."/>
            <person name="Lawrence C."/>
            <person name="Scott J.A."/>
            <person name="Spatafora J.W."/>
            <person name="Turgeon B.G."/>
            <person name="de Wit P.J.G.M."/>
            <person name="Zhong S."/>
            <person name="Goodwin S.B."/>
            <person name="Grigoriev I.V."/>
        </authorList>
    </citation>
    <scope>NUCLEOTIDE SEQUENCE [LARGE SCALE GENOMIC DNA]</scope>
    <source>
        <strain evidence="3">28A</strain>
    </source>
</reference>
<evidence type="ECO:0000313" key="3">
    <source>
        <dbReference type="Proteomes" id="UP000016935"/>
    </source>
</evidence>
<dbReference type="PANTHER" id="PTHR16220">
    <property type="entry name" value="WD REPEAT PROTEIN 8-RELATED"/>
    <property type="match status" value="1"/>
</dbReference>
<dbReference type="InterPro" id="IPR052778">
    <property type="entry name" value="Centrosome-WD_assoc"/>
</dbReference>
<feature type="compositionally biased region" description="Low complexity" evidence="1">
    <location>
        <begin position="67"/>
        <end position="93"/>
    </location>
</feature>
<dbReference type="Proteomes" id="UP000016935">
    <property type="component" value="Unassembled WGS sequence"/>
</dbReference>
<evidence type="ECO:0000256" key="1">
    <source>
        <dbReference type="SAM" id="MobiDB-lite"/>
    </source>
</evidence>
<sequence>MENIHISEQIKSSALAVPSPAATHTAYVNGARLQIRCLSTFEIVRSIIVPSTHDLRTSKIAWSPPVTSLLTSSTPTSSPTTTPPRRSSRTPRPCSNRVLIYDDDVARVYDLRDEKWNAVISNGSGGMGKNVHVEFGGNEHEVLVWTDFTACVKIWCLKTGRAVEIRDPKFPGKDGKGWGYRPCDDTGSRGGGRGRVLALLCRASGTDILLLLAAQTYKVLNRVELATTDAAGLKWSRDGRWLAVWDAASAGYKLCIYTADGHLYRTILREAAEDASEWDVEGLGIKSLEWVPGHERLAVGGWDRRVRILSTRTFAPVVFLDHTPVIDVPSAPVYSEQVDSRGNRSFVIAQQPVTPPKAALEKNETAHMKQGIGMLGFNSEGTMCASRDDSTPCTVWIWDIRSLRPRTIIMMHAPVKALLWHPNDPNRLLIQSSHDDPIVYLYTASHRSHPASSASSSSTTQLAPAIISLASHISKPAVSVPARCTTSWLSTPAAKNPCFIVAHSQASVLVWPDGKDVLRHSGHQDSDHDDDGDEVEAEEEEEAAEEEEAEEEEEGSDDSLYDILTGRTPIPDMRHSIDVDAIHSDGDDLGDSIGTLQGLDDTFRGKRAEREREAELHDEYTFHEHEEGVLGDSGMSEMF</sequence>
<dbReference type="HOGENOM" id="CLU_024072_0_0_1"/>
<dbReference type="OrthoDB" id="308690at2759"/>
<protein>
    <recommendedName>
        <fullName evidence="4">WD40 repeat-like protein</fullName>
    </recommendedName>
</protein>
<dbReference type="EMBL" id="KB908703">
    <property type="protein sequence ID" value="EOA85318.1"/>
    <property type="molecule type" value="Genomic_DNA"/>
</dbReference>
<proteinExistence type="predicted"/>
<gene>
    <name evidence="2" type="ORF">SETTUDRAFT_179804</name>
</gene>
<evidence type="ECO:0000313" key="2">
    <source>
        <dbReference type="EMBL" id="EOA85318.1"/>
    </source>
</evidence>
<reference evidence="2 3" key="2">
    <citation type="journal article" date="2013" name="PLoS Genet.">
        <title>Comparative genome structure, secondary metabolite, and effector coding capacity across Cochliobolus pathogens.</title>
        <authorList>
            <person name="Condon B.J."/>
            <person name="Leng Y."/>
            <person name="Wu D."/>
            <person name="Bushley K.E."/>
            <person name="Ohm R.A."/>
            <person name="Otillar R."/>
            <person name="Martin J."/>
            <person name="Schackwitz W."/>
            <person name="Grimwood J."/>
            <person name="MohdZainudin N."/>
            <person name="Xue C."/>
            <person name="Wang R."/>
            <person name="Manning V.A."/>
            <person name="Dhillon B."/>
            <person name="Tu Z.J."/>
            <person name="Steffenson B.J."/>
            <person name="Salamov A."/>
            <person name="Sun H."/>
            <person name="Lowry S."/>
            <person name="LaButti K."/>
            <person name="Han J."/>
            <person name="Copeland A."/>
            <person name="Lindquist E."/>
            <person name="Barry K."/>
            <person name="Schmutz J."/>
            <person name="Baker S.E."/>
            <person name="Ciuffetti L.M."/>
            <person name="Grigoriev I.V."/>
            <person name="Zhong S."/>
            <person name="Turgeon B.G."/>
        </authorList>
    </citation>
    <scope>NUCLEOTIDE SEQUENCE [LARGE SCALE GENOMIC DNA]</scope>
    <source>
        <strain evidence="3">28A</strain>
    </source>
</reference>
<feature type="region of interest" description="Disordered" evidence="1">
    <location>
        <begin position="518"/>
        <end position="567"/>
    </location>
</feature>
<dbReference type="SUPFAM" id="SSF69322">
    <property type="entry name" value="Tricorn protease domain 2"/>
    <property type="match status" value="1"/>
</dbReference>
<dbReference type="PANTHER" id="PTHR16220:SF0">
    <property type="entry name" value="WD REPEAT-CONTAINING PROTEIN WRAP73"/>
    <property type="match status" value="1"/>
</dbReference>
<dbReference type="RefSeq" id="XP_008027740.1">
    <property type="nucleotide sequence ID" value="XM_008029549.1"/>
</dbReference>
<feature type="compositionally biased region" description="Acidic residues" evidence="1">
    <location>
        <begin position="527"/>
        <end position="560"/>
    </location>
</feature>
<dbReference type="STRING" id="671987.R0JWI3"/>